<comment type="caution">
    <text evidence="1">The sequence shown here is derived from an EMBL/GenBank/DDBJ whole genome shotgun (WGS) entry which is preliminary data.</text>
</comment>
<organism evidence="1 2">
    <name type="scientific">Melipona bicolor</name>
    <dbReference type="NCBI Taxonomy" id="60889"/>
    <lineage>
        <taxon>Eukaryota</taxon>
        <taxon>Metazoa</taxon>
        <taxon>Ecdysozoa</taxon>
        <taxon>Arthropoda</taxon>
        <taxon>Hexapoda</taxon>
        <taxon>Insecta</taxon>
        <taxon>Pterygota</taxon>
        <taxon>Neoptera</taxon>
        <taxon>Endopterygota</taxon>
        <taxon>Hymenoptera</taxon>
        <taxon>Apocrita</taxon>
        <taxon>Aculeata</taxon>
        <taxon>Apoidea</taxon>
        <taxon>Anthophila</taxon>
        <taxon>Apidae</taxon>
        <taxon>Melipona</taxon>
    </lineage>
</organism>
<name>A0AA40KEM3_9HYME</name>
<evidence type="ECO:0000313" key="1">
    <source>
        <dbReference type="EMBL" id="KAK1117592.1"/>
    </source>
</evidence>
<keyword evidence="2" id="KW-1185">Reference proteome</keyword>
<accession>A0AA40KEM3</accession>
<sequence>MGSSNKARKHYKKDSRFVTDLYTFTYDDFDLMKAWPLLSGIRQLRNRNKRFSLEWRHIDNKSIVSPTLADKLCFYLLFKERLVTQTIRFEEERK</sequence>
<dbReference type="Proteomes" id="UP001177670">
    <property type="component" value="Unassembled WGS sequence"/>
</dbReference>
<evidence type="ECO:0000313" key="2">
    <source>
        <dbReference type="Proteomes" id="UP001177670"/>
    </source>
</evidence>
<dbReference type="AlphaFoldDB" id="A0AA40KEM3"/>
<dbReference type="EMBL" id="JAHYIQ010000049">
    <property type="protein sequence ID" value="KAK1117592.1"/>
    <property type="molecule type" value="Genomic_DNA"/>
</dbReference>
<proteinExistence type="predicted"/>
<protein>
    <submittedName>
        <fullName evidence="1">Uncharacterized protein</fullName>
    </submittedName>
</protein>
<gene>
    <name evidence="1" type="ORF">K0M31_015768</name>
</gene>
<reference evidence="1" key="1">
    <citation type="submission" date="2021-10" db="EMBL/GenBank/DDBJ databases">
        <title>Melipona bicolor Genome sequencing and assembly.</title>
        <authorList>
            <person name="Araujo N.S."/>
            <person name="Arias M.C."/>
        </authorList>
    </citation>
    <scope>NUCLEOTIDE SEQUENCE</scope>
    <source>
        <strain evidence="1">USP_2M_L1-L4_2017</strain>
        <tissue evidence="1">Whole body</tissue>
    </source>
</reference>